<feature type="domain" description="NAD(P)-binding" evidence="1">
    <location>
        <begin position="7"/>
        <end position="123"/>
    </location>
</feature>
<reference evidence="2 3" key="1">
    <citation type="submission" date="2019-02" db="EMBL/GenBank/DDBJ databases">
        <title>Investigation of anaerobic lignin degradation for improved lignocellulosic biofuels.</title>
        <authorList>
            <person name="Deangelis K."/>
        </authorList>
    </citation>
    <scope>NUCLEOTIDE SEQUENCE [LARGE SCALE GENOMIC DNA]</scope>
    <source>
        <strain evidence="2 3">159R</strain>
    </source>
</reference>
<dbReference type="PANTHER" id="PTHR14097:SF8">
    <property type="entry name" value="NAD(P)-BINDING DOMAIN-CONTAINING PROTEIN"/>
    <property type="match status" value="1"/>
</dbReference>
<gene>
    <name evidence="2" type="ORF">EZJ58_2374</name>
</gene>
<name>A0A4R1NEX1_9GAMM</name>
<organism evidence="2 3">
    <name type="scientific">Sodalis ligni</name>
    <dbReference type="NCBI Taxonomy" id="2697027"/>
    <lineage>
        <taxon>Bacteria</taxon>
        <taxon>Pseudomonadati</taxon>
        <taxon>Pseudomonadota</taxon>
        <taxon>Gammaproteobacteria</taxon>
        <taxon>Enterobacterales</taxon>
        <taxon>Bruguierivoracaceae</taxon>
        <taxon>Sodalis</taxon>
    </lineage>
</organism>
<dbReference type="RefSeq" id="WP_132923052.1">
    <property type="nucleotide sequence ID" value="NZ_CP075169.1"/>
</dbReference>
<comment type="caution">
    <text evidence="2">The sequence shown here is derived from an EMBL/GenBank/DDBJ whole genome shotgun (WGS) entry which is preliminary data.</text>
</comment>
<protein>
    <submittedName>
        <fullName evidence="2">Putative NAD(P)-binding protein</fullName>
    </submittedName>
</protein>
<keyword evidence="3" id="KW-1185">Reference proteome</keyword>
<dbReference type="SUPFAM" id="SSF51735">
    <property type="entry name" value="NAD(P)-binding Rossmann-fold domains"/>
    <property type="match status" value="1"/>
</dbReference>
<dbReference type="Pfam" id="PF13460">
    <property type="entry name" value="NAD_binding_10"/>
    <property type="match status" value="1"/>
</dbReference>
<dbReference type="Gene3D" id="3.40.50.720">
    <property type="entry name" value="NAD(P)-binding Rossmann-like Domain"/>
    <property type="match status" value="1"/>
</dbReference>
<proteinExistence type="predicted"/>
<evidence type="ECO:0000313" key="3">
    <source>
        <dbReference type="Proteomes" id="UP000294555"/>
    </source>
</evidence>
<dbReference type="InterPro" id="IPR036291">
    <property type="entry name" value="NAD(P)-bd_dom_sf"/>
</dbReference>
<sequence length="227" mass="24825">MKVIIWGATGMVGQGVLRECLRAEDVTSVIAVGRKAPTVQHFKLQTVIQEDMLHYGAITSTLTGLDACFFCLGVSSVGKSEQEYTRITHDMTLAAATALAAQNPLMTFVYLSGSGADSSGKSRTMWARVRGGTENALRTLAFKSVYILRPGIILPRHGAVSKTPFYRFFYSFLGPLLSLIRPLWPGAILTTEVMGLAMLNLARRGFPETLLNSRQINDLAREKLPLS</sequence>
<dbReference type="Proteomes" id="UP000294555">
    <property type="component" value="Unassembled WGS sequence"/>
</dbReference>
<dbReference type="EMBL" id="SJOI01000001">
    <property type="protein sequence ID" value="TCL04261.1"/>
    <property type="molecule type" value="Genomic_DNA"/>
</dbReference>
<evidence type="ECO:0000313" key="2">
    <source>
        <dbReference type="EMBL" id="TCL04261.1"/>
    </source>
</evidence>
<dbReference type="InterPro" id="IPR016040">
    <property type="entry name" value="NAD(P)-bd_dom"/>
</dbReference>
<accession>A0A4R1NEX1</accession>
<dbReference type="OrthoDB" id="9798632at2"/>
<dbReference type="AlphaFoldDB" id="A0A4R1NEX1"/>
<dbReference type="PANTHER" id="PTHR14097">
    <property type="entry name" value="OXIDOREDUCTASE HTATIP2"/>
    <property type="match status" value="1"/>
</dbReference>
<evidence type="ECO:0000259" key="1">
    <source>
        <dbReference type="Pfam" id="PF13460"/>
    </source>
</evidence>